<accession>A0A0E9WR06</accession>
<evidence type="ECO:0000313" key="1">
    <source>
        <dbReference type="EMBL" id="JAH91888.1"/>
    </source>
</evidence>
<protein>
    <submittedName>
        <fullName evidence="1">Uncharacterized protein</fullName>
    </submittedName>
</protein>
<organism evidence="1">
    <name type="scientific">Anguilla anguilla</name>
    <name type="common">European freshwater eel</name>
    <name type="synonym">Muraena anguilla</name>
    <dbReference type="NCBI Taxonomy" id="7936"/>
    <lineage>
        <taxon>Eukaryota</taxon>
        <taxon>Metazoa</taxon>
        <taxon>Chordata</taxon>
        <taxon>Craniata</taxon>
        <taxon>Vertebrata</taxon>
        <taxon>Euteleostomi</taxon>
        <taxon>Actinopterygii</taxon>
        <taxon>Neopterygii</taxon>
        <taxon>Teleostei</taxon>
        <taxon>Anguilliformes</taxon>
        <taxon>Anguillidae</taxon>
        <taxon>Anguilla</taxon>
    </lineage>
</organism>
<proteinExistence type="predicted"/>
<sequence length="62" mass="7163">MPRGLFGQSLDHLLTQSPRGSNARHARGVSILYNSVFNIWRFKQSDVSLNEELETWNLSFQI</sequence>
<name>A0A0E9WR06_ANGAN</name>
<dbReference type="AlphaFoldDB" id="A0A0E9WR06"/>
<dbReference type="EMBL" id="GBXM01016689">
    <property type="protein sequence ID" value="JAH91888.1"/>
    <property type="molecule type" value="Transcribed_RNA"/>
</dbReference>
<reference evidence="1" key="2">
    <citation type="journal article" date="2015" name="Fish Shellfish Immunol.">
        <title>Early steps in the European eel (Anguilla anguilla)-Vibrio vulnificus interaction in the gills: Role of the RtxA13 toxin.</title>
        <authorList>
            <person name="Callol A."/>
            <person name="Pajuelo D."/>
            <person name="Ebbesson L."/>
            <person name="Teles M."/>
            <person name="MacKenzie S."/>
            <person name="Amaro C."/>
        </authorList>
    </citation>
    <scope>NUCLEOTIDE SEQUENCE</scope>
</reference>
<reference evidence="1" key="1">
    <citation type="submission" date="2014-11" db="EMBL/GenBank/DDBJ databases">
        <authorList>
            <person name="Amaro Gonzalez C."/>
        </authorList>
    </citation>
    <scope>NUCLEOTIDE SEQUENCE</scope>
</reference>